<protein>
    <submittedName>
        <fullName evidence="1">Uncharacterized protein</fullName>
    </submittedName>
</protein>
<dbReference type="Gene3D" id="1.25.40.840">
    <property type="entry name" value="CCR4-NOT transcription complex subunit 1 TTP binding domain"/>
    <property type="match status" value="1"/>
</dbReference>
<dbReference type="AlphaFoldDB" id="A0A1J3KAE2"/>
<gene>
    <name evidence="1" type="ORF">MP_TR21822_c0_g1_i1_g.61624</name>
</gene>
<name>A0A1J3KAE2_NOCCA</name>
<dbReference type="InterPro" id="IPR038535">
    <property type="entry name" value="CNOT1_TTP_bind_sf"/>
</dbReference>
<organism evidence="1">
    <name type="scientific">Noccaea caerulescens</name>
    <name type="common">Alpine penny-cress</name>
    <name type="synonym">Thlaspi caerulescens</name>
    <dbReference type="NCBI Taxonomy" id="107243"/>
    <lineage>
        <taxon>Eukaryota</taxon>
        <taxon>Viridiplantae</taxon>
        <taxon>Streptophyta</taxon>
        <taxon>Embryophyta</taxon>
        <taxon>Tracheophyta</taxon>
        <taxon>Spermatophyta</taxon>
        <taxon>Magnoliopsida</taxon>
        <taxon>eudicotyledons</taxon>
        <taxon>Gunneridae</taxon>
        <taxon>Pentapetalae</taxon>
        <taxon>rosids</taxon>
        <taxon>malvids</taxon>
        <taxon>Brassicales</taxon>
        <taxon>Brassicaceae</taxon>
        <taxon>Coluteocarpeae</taxon>
        <taxon>Noccaea</taxon>
    </lineage>
</organism>
<accession>A0A1J3KAE2</accession>
<dbReference type="EMBL" id="GEVM01004336">
    <property type="protein sequence ID" value="JAV01603.1"/>
    <property type="molecule type" value="Transcribed_RNA"/>
</dbReference>
<evidence type="ECO:0000313" key="1">
    <source>
        <dbReference type="EMBL" id="JAV01603.1"/>
    </source>
</evidence>
<reference evidence="1" key="1">
    <citation type="submission" date="2016-07" db="EMBL/GenBank/DDBJ databases">
        <title>De novo transcriptome assembly of four accessions of the metal hyperaccumulator plant Noccaea caerulescens.</title>
        <authorList>
            <person name="Blande D."/>
            <person name="Halimaa P."/>
            <person name="Tervahauta A.I."/>
            <person name="Aarts M.G."/>
            <person name="Karenlampi S.O."/>
        </authorList>
    </citation>
    <scope>NUCLEOTIDE SEQUENCE</scope>
</reference>
<proteinExistence type="predicted"/>
<sequence>MVEMLSRYKESSVQRFDYDNLDLSENFNSSKLLEEYRLFPKYPESQLKIASTLFDVSVWRHSSETVWGSFG</sequence>